<evidence type="ECO:0000313" key="3">
    <source>
        <dbReference type="Proteomes" id="UP000245489"/>
    </source>
</evidence>
<reference evidence="2 3" key="1">
    <citation type="submission" date="2018-05" db="EMBL/GenBank/DDBJ databases">
        <title>Genomic Encyclopedia of Archaeal and Bacterial Type Strains, Phase II (KMG-II): from individual species to whole genera.</title>
        <authorList>
            <person name="Goeker M."/>
        </authorList>
    </citation>
    <scope>NUCLEOTIDE SEQUENCE [LARGE SCALE GENOMIC DNA]</scope>
    <source>
        <strain evidence="2 3">DSM 22214</strain>
    </source>
</reference>
<organism evidence="2 3">
    <name type="scientific">Arcicella aurantiaca</name>
    <dbReference type="NCBI Taxonomy" id="591202"/>
    <lineage>
        <taxon>Bacteria</taxon>
        <taxon>Pseudomonadati</taxon>
        <taxon>Bacteroidota</taxon>
        <taxon>Cytophagia</taxon>
        <taxon>Cytophagales</taxon>
        <taxon>Flectobacillaceae</taxon>
        <taxon>Arcicella</taxon>
    </lineage>
</organism>
<dbReference type="OrthoDB" id="883593at2"/>
<dbReference type="RefSeq" id="WP_109740937.1">
    <property type="nucleotide sequence ID" value="NZ_QGGO01000001.1"/>
</dbReference>
<keyword evidence="1" id="KW-0732">Signal</keyword>
<name>A0A316EE79_9BACT</name>
<dbReference type="EMBL" id="QGGO01000001">
    <property type="protein sequence ID" value="PWK29306.1"/>
    <property type="molecule type" value="Genomic_DNA"/>
</dbReference>
<dbReference type="AlphaFoldDB" id="A0A316EE79"/>
<gene>
    <name evidence="2" type="ORF">LV89_00146</name>
</gene>
<evidence type="ECO:0008006" key="4">
    <source>
        <dbReference type="Google" id="ProtNLM"/>
    </source>
</evidence>
<feature type="chain" id="PRO_5016418526" description="TonB-like protein" evidence="1">
    <location>
        <begin position="18"/>
        <end position="173"/>
    </location>
</feature>
<sequence>MKKLLIPLIFLSLPSFCQDNKTTMLKYPNSTGDIDFDSTLDKKDFKLCGQGYGYQYFNDSKGVLYEGEKKAIEQSFKEKYKSQNASKQTGLIRIRFMVNCKGETDRFRLIGMDEKYQEKTFDKSITEQLLTITKGLKGWKAKAFHSKTEMLAYDFYQYLIFKIKDGQITEILP</sequence>
<proteinExistence type="predicted"/>
<evidence type="ECO:0000256" key="1">
    <source>
        <dbReference type="SAM" id="SignalP"/>
    </source>
</evidence>
<dbReference type="Proteomes" id="UP000245489">
    <property type="component" value="Unassembled WGS sequence"/>
</dbReference>
<feature type="signal peptide" evidence="1">
    <location>
        <begin position="1"/>
        <end position="17"/>
    </location>
</feature>
<evidence type="ECO:0000313" key="2">
    <source>
        <dbReference type="EMBL" id="PWK29306.1"/>
    </source>
</evidence>
<comment type="caution">
    <text evidence="2">The sequence shown here is derived from an EMBL/GenBank/DDBJ whole genome shotgun (WGS) entry which is preliminary data.</text>
</comment>
<keyword evidence="3" id="KW-1185">Reference proteome</keyword>
<accession>A0A316EE79</accession>
<protein>
    <recommendedName>
        <fullName evidence="4">TonB-like protein</fullName>
    </recommendedName>
</protein>